<dbReference type="SUPFAM" id="SSF46689">
    <property type="entry name" value="Homeodomain-like"/>
    <property type="match status" value="2"/>
</dbReference>
<dbReference type="Gene3D" id="1.10.10.60">
    <property type="entry name" value="Homeodomain-like"/>
    <property type="match status" value="1"/>
</dbReference>
<proteinExistence type="predicted"/>
<evidence type="ECO:0000256" key="1">
    <source>
        <dbReference type="ARBA" id="ARBA00023015"/>
    </source>
</evidence>
<dbReference type="Pfam" id="PF12833">
    <property type="entry name" value="HTH_18"/>
    <property type="match status" value="1"/>
</dbReference>
<dbReference type="Gene3D" id="3.40.50.880">
    <property type="match status" value="1"/>
</dbReference>
<keyword evidence="5" id="KW-1185">Reference proteome</keyword>
<dbReference type="EMBL" id="JBDZYD010000001">
    <property type="protein sequence ID" value="MEQ0557947.1"/>
    <property type="molecule type" value="Genomic_DNA"/>
</dbReference>
<evidence type="ECO:0000256" key="2">
    <source>
        <dbReference type="ARBA" id="ARBA00023163"/>
    </source>
</evidence>
<dbReference type="InterPro" id="IPR029062">
    <property type="entry name" value="Class_I_gatase-like"/>
</dbReference>
<organism evidence="4 5">
    <name type="scientific">Amycolatopsis melonis</name>
    <dbReference type="NCBI Taxonomy" id="3156488"/>
    <lineage>
        <taxon>Bacteria</taxon>
        <taxon>Bacillati</taxon>
        <taxon>Actinomycetota</taxon>
        <taxon>Actinomycetes</taxon>
        <taxon>Pseudonocardiales</taxon>
        <taxon>Pseudonocardiaceae</taxon>
        <taxon>Amycolatopsis</taxon>
    </lineage>
</organism>
<dbReference type="Proteomes" id="UP001440984">
    <property type="component" value="Unassembled WGS sequence"/>
</dbReference>
<dbReference type="InterPro" id="IPR052158">
    <property type="entry name" value="INH-QAR"/>
</dbReference>
<keyword evidence="2" id="KW-0804">Transcription</keyword>
<comment type="caution">
    <text evidence="4">The sequence shown here is derived from an EMBL/GenBank/DDBJ whole genome shotgun (WGS) entry which is preliminary data.</text>
</comment>
<dbReference type="RefSeq" id="WP_348947277.1">
    <property type="nucleotide sequence ID" value="NZ_JBDZYD010000001.1"/>
</dbReference>
<feature type="domain" description="HTH araC/xylS-type" evidence="3">
    <location>
        <begin position="220"/>
        <end position="318"/>
    </location>
</feature>
<reference evidence="4 5" key="1">
    <citation type="submission" date="2024-05" db="EMBL/GenBank/DDBJ databases">
        <authorList>
            <person name="Zhao H."/>
            <person name="Xu Y."/>
            <person name="Lin S."/>
            <person name="Spain J.C."/>
            <person name="Zhou N.-Y."/>
        </authorList>
    </citation>
    <scope>NUCLEOTIDE SEQUENCE [LARGE SCALE GENOMIC DNA]</scope>
    <source>
        <strain evidence="4 5">NEAU-NG30</strain>
    </source>
</reference>
<dbReference type="InterPro" id="IPR009057">
    <property type="entry name" value="Homeodomain-like_sf"/>
</dbReference>
<keyword evidence="1" id="KW-0805">Transcription regulation</keyword>
<evidence type="ECO:0000313" key="5">
    <source>
        <dbReference type="Proteomes" id="UP001440984"/>
    </source>
</evidence>
<dbReference type="InterPro" id="IPR018060">
    <property type="entry name" value="HTH_AraC"/>
</dbReference>
<dbReference type="SMART" id="SM00342">
    <property type="entry name" value="HTH_ARAC"/>
    <property type="match status" value="1"/>
</dbReference>
<protein>
    <submittedName>
        <fullName evidence="4">Helix-turn-helix domain-containing protein</fullName>
    </submittedName>
</protein>
<dbReference type="InterPro" id="IPR002818">
    <property type="entry name" value="DJ-1/PfpI"/>
</dbReference>
<dbReference type="PANTHER" id="PTHR43130:SF3">
    <property type="entry name" value="HTH-TYPE TRANSCRIPTIONAL REGULATOR RV1931C"/>
    <property type="match status" value="1"/>
</dbReference>
<dbReference type="Pfam" id="PF01965">
    <property type="entry name" value="DJ-1_PfpI"/>
    <property type="match status" value="1"/>
</dbReference>
<dbReference type="PANTHER" id="PTHR43130">
    <property type="entry name" value="ARAC-FAMILY TRANSCRIPTIONAL REGULATOR"/>
    <property type="match status" value="1"/>
</dbReference>
<sequence length="332" mass="35679">MAPPLRVGVLAYPGCFASEVFGVPDLLTMASHLASADAPPYDVSILSPRRRVVASGGAAISVAPVQRVDVLVVPGFELHPGLDLDATLAALRPEIATIRESAHSGVALVSICVGAFLLAEAGLLDGRESTTAWLFAGRLADRCPGTDVRPEKLVVTDRGVTTTAAFSAMYDFALGLVREHNGGRVARATARIALVDDARSSQAPYVDVDLLPATGSRFSQGVKRRLDQNLSERYDLGRLAATFHVSTRTLLRRFRAETGQTPLGYLQAERVRRAKHLLETTERTVAAIAAEVGYHDPGTFSAIFTRIVGRRPRDYRAAFRTPVPARRESAPG</sequence>
<evidence type="ECO:0000259" key="3">
    <source>
        <dbReference type="PROSITE" id="PS01124"/>
    </source>
</evidence>
<dbReference type="SUPFAM" id="SSF52317">
    <property type="entry name" value="Class I glutamine amidotransferase-like"/>
    <property type="match status" value="1"/>
</dbReference>
<dbReference type="PROSITE" id="PS01124">
    <property type="entry name" value="HTH_ARAC_FAMILY_2"/>
    <property type="match status" value="1"/>
</dbReference>
<evidence type="ECO:0000313" key="4">
    <source>
        <dbReference type="EMBL" id="MEQ0557947.1"/>
    </source>
</evidence>
<accession>A0ABV0L9B5</accession>
<name>A0ABV0L9B5_9PSEU</name>
<gene>
    <name evidence="4" type="ORF">ABJI51_02605</name>
</gene>